<organism evidence="2">
    <name type="scientific">uncultured marine group II/III euryarchaeote KM3_51_E06</name>
    <dbReference type="NCBI Taxonomy" id="1456455"/>
    <lineage>
        <taxon>Archaea</taxon>
        <taxon>Methanobacteriati</taxon>
        <taxon>Methanobacteriota</taxon>
        <taxon>environmental samples</taxon>
    </lineage>
</organism>
<accession>A0A075H4T3</accession>
<feature type="transmembrane region" description="Helical" evidence="1">
    <location>
        <begin position="126"/>
        <end position="147"/>
    </location>
</feature>
<sequence>MMQQSPDDARHGTPYSPQAGGNAAVVTTGSGGSVKVIAILLIVAGVFSLLNVILAAAVPAIWNVMSERYNLDDNEELTDEDREALDSVDDMFTGPGYTISVFSGIISTAAFILGGVMLLQKEPAAYWVIWGGLLLQPMIGAIGAALMPTMPDSPITPVMSAAIGFVGGLMQNTVCGVIAAIPIFIRDIPPPWKKYG</sequence>
<keyword evidence="1" id="KW-0472">Membrane</keyword>
<name>A0A075H4T3_9EURY</name>
<keyword evidence="1" id="KW-0812">Transmembrane</keyword>
<dbReference type="EMBL" id="KF900914">
    <property type="protein sequence ID" value="AIF11311.1"/>
    <property type="molecule type" value="Genomic_DNA"/>
</dbReference>
<feature type="transmembrane region" description="Helical" evidence="1">
    <location>
        <begin position="97"/>
        <end position="119"/>
    </location>
</feature>
<evidence type="ECO:0000256" key="1">
    <source>
        <dbReference type="SAM" id="Phobius"/>
    </source>
</evidence>
<proteinExistence type="predicted"/>
<evidence type="ECO:0000313" key="2">
    <source>
        <dbReference type="EMBL" id="AIF11311.1"/>
    </source>
</evidence>
<feature type="transmembrane region" description="Helical" evidence="1">
    <location>
        <begin position="159"/>
        <end position="185"/>
    </location>
</feature>
<reference evidence="2" key="1">
    <citation type="journal article" date="2014" name="Genome Biol. Evol.">
        <title>Pangenome evidence for extensive interdomain horizontal transfer affecting lineage core and shell genes in uncultured planktonic thaumarchaeota and euryarchaeota.</title>
        <authorList>
            <person name="Deschamps P."/>
            <person name="Zivanovic Y."/>
            <person name="Moreira D."/>
            <person name="Rodriguez-Valera F."/>
            <person name="Lopez-Garcia P."/>
        </authorList>
    </citation>
    <scope>NUCLEOTIDE SEQUENCE</scope>
</reference>
<protein>
    <submittedName>
        <fullName evidence="2">Uncharacterized protein</fullName>
    </submittedName>
</protein>
<keyword evidence="1" id="KW-1133">Transmembrane helix</keyword>
<feature type="transmembrane region" description="Helical" evidence="1">
    <location>
        <begin position="36"/>
        <end position="62"/>
    </location>
</feature>
<dbReference type="AlphaFoldDB" id="A0A075H4T3"/>